<feature type="compositionally biased region" description="Low complexity" evidence="1">
    <location>
        <begin position="506"/>
        <end position="516"/>
    </location>
</feature>
<dbReference type="Gene3D" id="1.20.900.10">
    <property type="entry name" value="Dbl homology (DH) domain"/>
    <property type="match status" value="1"/>
</dbReference>
<dbReference type="PANTHER" id="PTHR12673:SF159">
    <property type="entry name" value="LD03170P"/>
    <property type="match status" value="1"/>
</dbReference>
<dbReference type="InterPro" id="IPR000219">
    <property type="entry name" value="DH_dom"/>
</dbReference>
<feature type="compositionally biased region" description="Polar residues" evidence="1">
    <location>
        <begin position="425"/>
        <end position="435"/>
    </location>
</feature>
<evidence type="ECO:0000259" key="2">
    <source>
        <dbReference type="PROSITE" id="PS50010"/>
    </source>
</evidence>
<dbReference type="OrthoDB" id="660555at2759"/>
<feature type="compositionally biased region" description="Acidic residues" evidence="1">
    <location>
        <begin position="1132"/>
        <end position="1141"/>
    </location>
</feature>
<feature type="compositionally biased region" description="Polar residues" evidence="1">
    <location>
        <begin position="127"/>
        <end position="142"/>
    </location>
</feature>
<keyword evidence="4" id="KW-1185">Reference proteome</keyword>
<dbReference type="GO" id="GO:0005737">
    <property type="term" value="C:cytoplasm"/>
    <property type="evidence" value="ECO:0007669"/>
    <property type="project" value="TreeGrafter"/>
</dbReference>
<feature type="compositionally biased region" description="Low complexity" evidence="1">
    <location>
        <begin position="148"/>
        <end position="158"/>
    </location>
</feature>
<feature type="region of interest" description="Disordered" evidence="1">
    <location>
        <begin position="125"/>
        <end position="189"/>
    </location>
</feature>
<feature type="compositionally biased region" description="Low complexity" evidence="1">
    <location>
        <begin position="480"/>
        <end position="495"/>
    </location>
</feature>
<proteinExistence type="predicted"/>
<feature type="region of interest" description="Disordered" evidence="1">
    <location>
        <begin position="208"/>
        <end position="250"/>
    </location>
</feature>
<dbReference type="CDD" id="cd00160">
    <property type="entry name" value="RhoGEF"/>
    <property type="match status" value="1"/>
</dbReference>
<reference evidence="3 4" key="1">
    <citation type="journal article" date="2016" name="Mol. Biol. Evol.">
        <title>Genome-Wide Survey of Gut Fungi (Harpellales) Reveals the First Horizontally Transferred Ubiquitin Gene from a Mosquito Host.</title>
        <authorList>
            <person name="Wang Y."/>
            <person name="White M.M."/>
            <person name="Kvist S."/>
            <person name="Moncalvo J.M."/>
        </authorList>
    </citation>
    <scope>NUCLEOTIDE SEQUENCE [LARGE SCALE GENOMIC DNA]</scope>
    <source>
        <strain evidence="3 4">ALG-7-W6</strain>
    </source>
</reference>
<feature type="region of interest" description="Disordered" evidence="1">
    <location>
        <begin position="406"/>
        <end position="435"/>
    </location>
</feature>
<dbReference type="InterPro" id="IPR051092">
    <property type="entry name" value="FYVE_RhoGEF_PH"/>
</dbReference>
<feature type="compositionally biased region" description="Polar residues" evidence="1">
    <location>
        <begin position="304"/>
        <end position="325"/>
    </location>
</feature>
<feature type="region of interest" description="Disordered" evidence="1">
    <location>
        <begin position="267"/>
        <end position="333"/>
    </location>
</feature>
<dbReference type="Proteomes" id="UP000187455">
    <property type="component" value="Unassembled WGS sequence"/>
</dbReference>
<sequence length="1166" mass="128412">MLSRRKSFTQPDEPIDSKPVLSPATPLPIEPDTQILERNLFQKISHYSFFNRSNFKKKSKFPQPSKSSFPIPQKSILSKPPLNNSTLNKSALNKALIEDLTLNSRNHSPDIISVDSFSAPLDLVSSKRPSSLEQPPSPSYQASEDILPSDPDLLLSNNTPSLFDDTPPLLDAIPTSSENDLNPPIPSSPKMFDFDSISFDNVNFSGSFPSNPPFNPETSKNKTSSPKASPVSTSKSSTSTPISSPILKPSTIKRRYSMNRFYSVSNGADPPALTQLPESSVDASISSPMPNPSSSHPDLPVSLNRASTTRLPPTLNRPIQTYNKSKSAEGLAPSRALNRTYTIQQLSRKESFPVQSSFLFKSIDGSKKTISSSENFTFTAPLELEMSKLTPENISDTRSSSLINIHIQKSRSPPHKTDSFDETQPDTFSNDLSLNNTFSSDPQLLSSSDFSPSINASDDSTIVNLPAREYSSPSISKNKSALSDSALSESDAISETVAKPRPMSPIPNNSSNNKSPEAMRLHAAKELVSTEKSFADNLFLIKKIWMDPVFSSANSSKPIIPYNAARVIFFGIDELYLHSQQFYKELSNEVENYESDSNSPHHVNELNIGVLFRSSNRVWNFFVSYVENYGKAIELLNQLSDYKPFFKFQNKIISLKESGRQSLKDMLMLPIQRVMRYSLLLKTLVKYTPIDMRDHIELCRAVKVSNHLASVVNETRRIQEENLKTIEVFKSIENCPAIPPNFKRSFVFEHVVLELVSRQKTRIIVFNDYLIVARSNSSKSSGSGIGLSGSNHPLESGTLGNIGNSNGISSGNISSTVASPYNANSSSNNGENKDVWVFYSYAPLNHTEVQNADENAHTLVTVLALNRYRPPTNTRRRSASVTNLVDKLPDSVKQFEPVSRASDSSDAKFSHAEINVNNTVNTKGFKLSDGVNSGMDPSSNCVPGSANSNSFKSKSNESNSLSPGKSGFQGTAPNFSSKNTFGNIKFEHQELAGRTSNSSFLKGDSAPLPNFGLPSGNELASFVLPPPLRTHVIVLQHPNSDSRRSFVKNLRISKENYENAVLETANKPKNFSYDRSLLGVQNQSIRGPFHSNPSSTSGIMELFSSPPNSLLGLGNENFPESQFARVINDNSEFGDENEEYSSSDYSYSSESSDSDSENNDLVNTQS</sequence>
<feature type="region of interest" description="Disordered" evidence="1">
    <location>
        <begin position="935"/>
        <end position="974"/>
    </location>
</feature>
<dbReference type="SUPFAM" id="SSF48065">
    <property type="entry name" value="DBL homology domain (DH-domain)"/>
    <property type="match status" value="1"/>
</dbReference>
<gene>
    <name evidence="3" type="ORF">AYI68_g573</name>
</gene>
<protein>
    <submittedName>
        <fullName evidence="3">Rho guanine nucleotide exchange factor 17</fullName>
    </submittedName>
</protein>
<evidence type="ECO:0000256" key="1">
    <source>
        <dbReference type="SAM" id="MobiDB-lite"/>
    </source>
</evidence>
<dbReference type="STRING" id="133383.A0A1R0H826"/>
<feature type="region of interest" description="Disordered" evidence="1">
    <location>
        <begin position="1128"/>
        <end position="1166"/>
    </location>
</feature>
<feature type="region of interest" description="Disordered" evidence="1">
    <location>
        <begin position="471"/>
        <end position="517"/>
    </location>
</feature>
<feature type="region of interest" description="Disordered" evidence="1">
    <location>
        <begin position="56"/>
        <end position="84"/>
    </location>
</feature>
<dbReference type="EMBL" id="LSSL01000174">
    <property type="protein sequence ID" value="OLY85238.1"/>
    <property type="molecule type" value="Genomic_DNA"/>
</dbReference>
<feature type="compositionally biased region" description="Low complexity" evidence="1">
    <location>
        <begin position="945"/>
        <end position="962"/>
    </location>
</feature>
<feature type="region of interest" description="Disordered" evidence="1">
    <location>
        <begin position="1"/>
        <end position="29"/>
    </location>
</feature>
<dbReference type="PANTHER" id="PTHR12673">
    <property type="entry name" value="FACIOGENITAL DYSPLASIA PROTEIN"/>
    <property type="match status" value="1"/>
</dbReference>
<dbReference type="AlphaFoldDB" id="A0A1R0H826"/>
<feature type="compositionally biased region" description="Low complexity" evidence="1">
    <location>
        <begin position="284"/>
        <end position="297"/>
    </location>
</feature>
<dbReference type="GO" id="GO:0005085">
    <property type="term" value="F:guanyl-nucleotide exchange factor activity"/>
    <property type="evidence" value="ECO:0007669"/>
    <property type="project" value="InterPro"/>
</dbReference>
<evidence type="ECO:0000313" key="4">
    <source>
        <dbReference type="Proteomes" id="UP000187455"/>
    </source>
</evidence>
<feature type="compositionally biased region" description="Low complexity" evidence="1">
    <location>
        <begin position="61"/>
        <end position="76"/>
    </location>
</feature>
<organism evidence="3 4">
    <name type="scientific">Smittium mucronatum</name>
    <dbReference type="NCBI Taxonomy" id="133383"/>
    <lineage>
        <taxon>Eukaryota</taxon>
        <taxon>Fungi</taxon>
        <taxon>Fungi incertae sedis</taxon>
        <taxon>Zoopagomycota</taxon>
        <taxon>Kickxellomycotina</taxon>
        <taxon>Harpellomycetes</taxon>
        <taxon>Harpellales</taxon>
        <taxon>Legeriomycetaceae</taxon>
        <taxon>Smittium</taxon>
    </lineage>
</organism>
<dbReference type="Pfam" id="PF00621">
    <property type="entry name" value="RhoGEF"/>
    <property type="match status" value="1"/>
</dbReference>
<feature type="compositionally biased region" description="Low complexity" evidence="1">
    <location>
        <begin position="222"/>
        <end position="250"/>
    </location>
</feature>
<feature type="compositionally biased region" description="Low complexity" evidence="1">
    <location>
        <begin position="1142"/>
        <end position="1151"/>
    </location>
</feature>
<comment type="caution">
    <text evidence="3">The sequence shown here is derived from an EMBL/GenBank/DDBJ whole genome shotgun (WGS) entry which is preliminary data.</text>
</comment>
<accession>A0A1R0H826</accession>
<name>A0A1R0H826_9FUNG</name>
<dbReference type="PROSITE" id="PS50010">
    <property type="entry name" value="DH_2"/>
    <property type="match status" value="1"/>
</dbReference>
<dbReference type="SMART" id="SM00325">
    <property type="entry name" value="RhoGEF"/>
    <property type="match status" value="1"/>
</dbReference>
<dbReference type="InterPro" id="IPR035899">
    <property type="entry name" value="DBL_dom_sf"/>
</dbReference>
<feature type="domain" description="DH" evidence="2">
    <location>
        <begin position="519"/>
        <end position="715"/>
    </location>
</feature>
<evidence type="ECO:0000313" key="3">
    <source>
        <dbReference type="EMBL" id="OLY85238.1"/>
    </source>
</evidence>